<proteinExistence type="predicted"/>
<dbReference type="STRING" id="1293036.GCA_001315825_00675"/>
<name>A0A2U9IX27_9CREN</name>
<dbReference type="PANTHER" id="PTHR34236:SF1">
    <property type="entry name" value="DIMETHYL SULFOXIDE REDUCTASE TRANSCRIPTIONAL ACTIVATOR"/>
    <property type="match status" value="1"/>
</dbReference>
<dbReference type="EMBL" id="CP029287">
    <property type="protein sequence ID" value="AWS00671.1"/>
    <property type="molecule type" value="Genomic_DNA"/>
</dbReference>
<dbReference type="OrthoDB" id="168808at2157"/>
<accession>A0A2U9IX27</accession>
<keyword evidence="3" id="KW-1185">Reference proteome</keyword>
<dbReference type="PANTHER" id="PTHR34236">
    <property type="entry name" value="DIMETHYL SULFOXIDE REDUCTASE TRANSCRIPTIONAL ACTIVATOR"/>
    <property type="match status" value="1"/>
</dbReference>
<dbReference type="AlphaFoldDB" id="A0A2U9IX27"/>
<dbReference type="KEGG" id="mhk:DFR87_09795"/>
<dbReference type="Proteomes" id="UP000247586">
    <property type="component" value="Chromosome"/>
</dbReference>
<sequence>MTISVQHQGCWTSDLDNVDASTLNYQVYPDRDYLRSRITLYPKDRAIISRMRKSNKILRINKVTSYNDVYFIDFLNRYRDSLAGWLYDKEVMFLFNRIWRGIETWGFAVTSDRTSEILREVSSYGKLMSYTLDDFKIDLGPRLSPAERRTLVTAFHRGYLDYPRRVDADTVANELGLSKVTFLHHLRNAYRKLTTHYLNSERE</sequence>
<protein>
    <submittedName>
        <fullName evidence="2">Bacterio-opsin activator</fullName>
    </submittedName>
</protein>
<dbReference type="InterPro" id="IPR007050">
    <property type="entry name" value="HTH_bacterioopsin"/>
</dbReference>
<evidence type="ECO:0000313" key="2">
    <source>
        <dbReference type="EMBL" id="AWS00671.1"/>
    </source>
</evidence>
<organism evidence="2 3">
    <name type="scientific">Metallosphaera hakonensis JCM 8857 = DSM 7519</name>
    <dbReference type="NCBI Taxonomy" id="1293036"/>
    <lineage>
        <taxon>Archaea</taxon>
        <taxon>Thermoproteota</taxon>
        <taxon>Thermoprotei</taxon>
        <taxon>Sulfolobales</taxon>
        <taxon>Sulfolobaceae</taxon>
        <taxon>Metallosphaera</taxon>
    </lineage>
</organism>
<dbReference type="Pfam" id="PF04967">
    <property type="entry name" value="HTH_10"/>
    <property type="match status" value="1"/>
</dbReference>
<evidence type="ECO:0000313" key="3">
    <source>
        <dbReference type="Proteomes" id="UP000247586"/>
    </source>
</evidence>
<evidence type="ECO:0000259" key="1">
    <source>
        <dbReference type="Pfam" id="PF04967"/>
    </source>
</evidence>
<feature type="domain" description="HTH bat-type" evidence="1">
    <location>
        <begin position="143"/>
        <end position="194"/>
    </location>
</feature>
<gene>
    <name evidence="2" type="ORF">DFR87_09795</name>
</gene>
<reference evidence="2" key="1">
    <citation type="submission" date="2018-05" db="EMBL/GenBank/DDBJ databases">
        <title>Complete Genome Sequences of Extremely Thermoacidophilic, Metal-Mobilizing Type-Strain Members of the Archaeal Family Sulfolobaceae: Acidianus brierleyi DSM-1651T, Acidianus sulfidivorans DSM-18786T, Metallosphaera hakonensis DSM-7519T, and Metallosphaera prunae DSM-10039T.</title>
        <authorList>
            <person name="Counts J.A."/>
            <person name="Kelly R.M."/>
        </authorList>
    </citation>
    <scope>NUCLEOTIDE SEQUENCE [LARGE SCALE GENOMIC DNA]</scope>
    <source>
        <strain evidence="2">HO1-1</strain>
    </source>
</reference>